<dbReference type="InterPro" id="IPR036890">
    <property type="entry name" value="HATPase_C_sf"/>
</dbReference>
<reference evidence="19 21" key="1">
    <citation type="submission" date="2015-09" db="EMBL/GenBank/DDBJ databases">
        <authorList>
            <consortium name="Pathogen Informatics"/>
        </authorList>
    </citation>
    <scope>NUCLEOTIDE SEQUENCE [LARGE SCALE GENOMIC DNA]</scope>
    <source>
        <strain evidence="19 21">2789STDY5834846</strain>
    </source>
</reference>
<dbReference type="InterPro" id="IPR018062">
    <property type="entry name" value="HTH_AraC-typ_CS"/>
</dbReference>
<dbReference type="Pfam" id="PF07494">
    <property type="entry name" value="Reg_prop"/>
    <property type="match status" value="2"/>
</dbReference>
<evidence type="ECO:0000256" key="15">
    <source>
        <dbReference type="SAM" id="SignalP"/>
    </source>
</evidence>
<keyword evidence="14" id="KW-0812">Transmembrane</keyword>
<dbReference type="InterPro" id="IPR001789">
    <property type="entry name" value="Sig_transdc_resp-reg_receiver"/>
</dbReference>
<dbReference type="FunFam" id="1.10.10.60:FF:000284">
    <property type="entry name" value="Two-component system sensor histidine kinase/response regulator"/>
    <property type="match status" value="1"/>
</dbReference>
<keyword evidence="5" id="KW-0547">Nucleotide-binding</keyword>
<dbReference type="PANTHER" id="PTHR43547:SF2">
    <property type="entry name" value="HYBRID SIGNAL TRANSDUCTION HISTIDINE KINASE C"/>
    <property type="match status" value="1"/>
</dbReference>
<evidence type="ECO:0000256" key="5">
    <source>
        <dbReference type="ARBA" id="ARBA00022741"/>
    </source>
</evidence>
<dbReference type="InterPro" id="IPR013783">
    <property type="entry name" value="Ig-like_fold"/>
</dbReference>
<evidence type="ECO:0000259" key="16">
    <source>
        <dbReference type="PROSITE" id="PS01124"/>
    </source>
</evidence>
<keyword evidence="10" id="KW-0238">DNA-binding</keyword>
<dbReference type="CDD" id="cd00082">
    <property type="entry name" value="HisKA"/>
    <property type="match status" value="1"/>
</dbReference>
<keyword evidence="8" id="KW-0902">Two-component regulatory system</keyword>
<evidence type="ECO:0000259" key="18">
    <source>
        <dbReference type="PROSITE" id="PS50110"/>
    </source>
</evidence>
<dbReference type="SMART" id="SM00388">
    <property type="entry name" value="HisKA"/>
    <property type="match status" value="1"/>
</dbReference>
<dbReference type="Gene3D" id="2.130.10.10">
    <property type="entry name" value="YVTN repeat-like/Quinoprotein amine dehydrogenase"/>
    <property type="match status" value="2"/>
</dbReference>
<dbReference type="InterPro" id="IPR011006">
    <property type="entry name" value="CheY-like_superfamily"/>
</dbReference>
<evidence type="ECO:0000313" key="20">
    <source>
        <dbReference type="EMBL" id="UVQ74289.1"/>
    </source>
</evidence>
<dbReference type="Gene3D" id="1.10.287.130">
    <property type="match status" value="1"/>
</dbReference>
<dbReference type="GO" id="GO:0000155">
    <property type="term" value="F:phosphorelay sensor kinase activity"/>
    <property type="evidence" value="ECO:0007669"/>
    <property type="project" value="InterPro"/>
</dbReference>
<dbReference type="FunFam" id="1.10.287.130:FF:000086">
    <property type="entry name" value="Two-component system sensor histidine kinase/response regulator"/>
    <property type="match status" value="1"/>
</dbReference>
<dbReference type="SUPFAM" id="SSF63829">
    <property type="entry name" value="Calcium-dependent phosphotriesterase"/>
    <property type="match status" value="1"/>
</dbReference>
<dbReference type="PROSITE" id="PS50110">
    <property type="entry name" value="RESPONSE_REGULATORY"/>
    <property type="match status" value="1"/>
</dbReference>
<evidence type="ECO:0000256" key="2">
    <source>
        <dbReference type="ARBA" id="ARBA00012438"/>
    </source>
</evidence>
<evidence type="ECO:0000256" key="10">
    <source>
        <dbReference type="ARBA" id="ARBA00023125"/>
    </source>
</evidence>
<evidence type="ECO:0000259" key="17">
    <source>
        <dbReference type="PROSITE" id="PS50109"/>
    </source>
</evidence>
<dbReference type="InterPro" id="IPR036097">
    <property type="entry name" value="HisK_dim/P_sf"/>
</dbReference>
<dbReference type="Proteomes" id="UP000095606">
    <property type="component" value="Unassembled WGS sequence"/>
</dbReference>
<dbReference type="Gene3D" id="2.60.40.10">
    <property type="entry name" value="Immunoglobulins"/>
    <property type="match status" value="1"/>
</dbReference>
<dbReference type="SMART" id="SM00448">
    <property type="entry name" value="REC"/>
    <property type="match status" value="1"/>
</dbReference>
<dbReference type="PRINTS" id="PR00344">
    <property type="entry name" value="BCTRLSENSOR"/>
</dbReference>
<feature type="compositionally biased region" description="Basic and acidic residues" evidence="13">
    <location>
        <begin position="1321"/>
        <end position="1347"/>
    </location>
</feature>
<dbReference type="PROSITE" id="PS00041">
    <property type="entry name" value="HTH_ARAC_FAMILY_1"/>
    <property type="match status" value="1"/>
</dbReference>
<dbReference type="InterPro" id="IPR018060">
    <property type="entry name" value="HTH_AraC"/>
</dbReference>
<dbReference type="Pfam" id="PF02518">
    <property type="entry name" value="HATPase_c"/>
    <property type="match status" value="1"/>
</dbReference>
<evidence type="ECO:0000256" key="11">
    <source>
        <dbReference type="ARBA" id="ARBA00023163"/>
    </source>
</evidence>
<proteinExistence type="predicted"/>
<dbReference type="Gene3D" id="3.30.565.10">
    <property type="entry name" value="Histidine kinase-like ATPase, C-terminal domain"/>
    <property type="match status" value="1"/>
</dbReference>
<evidence type="ECO:0000256" key="4">
    <source>
        <dbReference type="ARBA" id="ARBA00022679"/>
    </source>
</evidence>
<dbReference type="SMART" id="SM00387">
    <property type="entry name" value="HATPase_c"/>
    <property type="match status" value="1"/>
</dbReference>
<accession>A0A174QKF8</accession>
<comment type="catalytic activity">
    <reaction evidence="1">
        <text>ATP + protein L-histidine = ADP + protein N-phospho-L-histidine.</text>
        <dbReference type="EC" id="2.7.13.3"/>
    </reaction>
</comment>
<evidence type="ECO:0000313" key="22">
    <source>
        <dbReference type="Proteomes" id="UP001060104"/>
    </source>
</evidence>
<dbReference type="InterPro" id="IPR011110">
    <property type="entry name" value="Reg_prop"/>
</dbReference>
<dbReference type="SMART" id="SM00342">
    <property type="entry name" value="HTH_ARAC"/>
    <property type="match status" value="1"/>
</dbReference>
<keyword evidence="15" id="KW-0732">Signal</keyword>
<evidence type="ECO:0000256" key="3">
    <source>
        <dbReference type="ARBA" id="ARBA00022553"/>
    </source>
</evidence>
<evidence type="ECO:0000256" key="13">
    <source>
        <dbReference type="SAM" id="MobiDB-lite"/>
    </source>
</evidence>
<dbReference type="InterPro" id="IPR003594">
    <property type="entry name" value="HATPase_dom"/>
</dbReference>
<evidence type="ECO:0000256" key="9">
    <source>
        <dbReference type="ARBA" id="ARBA00023015"/>
    </source>
</evidence>
<organism evidence="19 21">
    <name type="scientific">Bacteroides faecis</name>
    <dbReference type="NCBI Taxonomy" id="674529"/>
    <lineage>
        <taxon>Bacteria</taxon>
        <taxon>Pseudomonadati</taxon>
        <taxon>Bacteroidota</taxon>
        <taxon>Bacteroidia</taxon>
        <taxon>Bacteroidales</taxon>
        <taxon>Bacteroidaceae</taxon>
        <taxon>Bacteroides</taxon>
    </lineage>
</organism>
<dbReference type="InterPro" id="IPR003661">
    <property type="entry name" value="HisK_dim/P_dom"/>
</dbReference>
<reference evidence="20" key="2">
    <citation type="submission" date="2022-08" db="EMBL/GenBank/DDBJ databases">
        <title>Genome Sequencing of Bacteroides fragilis Group Isolates with Nanopore Technology.</title>
        <authorList>
            <person name="Tisza M.J."/>
            <person name="Smith D."/>
            <person name="Dekker J.P."/>
        </authorList>
    </citation>
    <scope>NUCLEOTIDE SEQUENCE</scope>
    <source>
        <strain evidence="20">BFG-527</strain>
    </source>
</reference>
<evidence type="ECO:0000256" key="12">
    <source>
        <dbReference type="PROSITE-ProRule" id="PRU00169"/>
    </source>
</evidence>
<keyword evidence="9" id="KW-0805">Transcription regulation</keyword>
<dbReference type="Proteomes" id="UP001060104">
    <property type="component" value="Chromosome"/>
</dbReference>
<keyword evidence="22" id="KW-1185">Reference proteome</keyword>
<dbReference type="SUPFAM" id="SSF46689">
    <property type="entry name" value="Homeodomain-like"/>
    <property type="match status" value="1"/>
</dbReference>
<keyword evidence="11" id="KW-0804">Transcription</keyword>
<dbReference type="InterPro" id="IPR004358">
    <property type="entry name" value="Sig_transdc_His_kin-like_C"/>
</dbReference>
<gene>
    <name evidence="19" type="primary">yycG_3</name>
    <name evidence="19" type="ORF">ERS852461_03236</name>
    <name evidence="20" type="ORF">NXY30_25555</name>
</gene>
<feature type="region of interest" description="Disordered" evidence="13">
    <location>
        <begin position="1315"/>
        <end position="1347"/>
    </location>
</feature>
<feature type="domain" description="Response regulatory" evidence="18">
    <location>
        <begin position="1070"/>
        <end position="1185"/>
    </location>
</feature>
<sequence>MKKWLFLLLLFPLTCIAQTYQYLGVEDGLSNRRVYYIQKDNAGYMWFLTHEGIDRYNGKEFKRYKLMDGDKELNSLLNLNWLYIDPEGTLWEIGKKGKIFRYDHIHDTFELVYRLPIEDFRDLPAPISFSWIDRNNHIWLCNEETIFLYNTCTGQVTQVKNSLSEAINDIEQIDESHFFIGTEVGIHHAQLKDNTLQLLPCDKLDNVNIQVNDLHFDPKIRKLFIGAFQRGIMVYDMKTKMVTQPEVSLKDVSISRIKPLNAKELLIATDGGGIYKMNVETYQTEPFIVADYNSYNGMNGNSINDIYIDEEGRIWMANYPIGITVQNNRYPSYKWIKHSVGNKQSLINDQVNSIIEDSEGDLWYGTNNGISLQKSKTGKWHSYLSTFENVQNSKNHIFTTLCEVSPGIIWAGGYFSGIYQIDKRTSKTTYFTPALYAREDIRPDKYIRDIRKDSHGYIWTGGYYNLKRINVQTKDIRLYHGLHSVTAIIEKDDKSMWIGTATGLHLLDKESGKFERIQLPVESTYIYSLYQTKKGSLYIGTSGSGVLIYDPQTKLFTHYYTGNCAMISNNIYTILSDEDNEILLSTESGLTSYYPKQKTFYNWTKEMGLMTTHFNALSGTLRKNNNFIFGSSDGAIEFNKDMKLPRTYSSKMIFSDFKLFYQTVYPGDENSPLEKDINETKELRLKYNQNIFSLLVSSINYDYPSNILYSWKLEGFYEEWSKPGNENTIRYTNLAPGKYVLRVRAISNEDQRIMLEERSIDIIIAQPFWLTAWAMVLYAILISLIAVIILRVLIMKKQRKVSDEKIHFFINTAHDIRTPLTLIKAPLEDLREKEALSKEGIANMNTALRNVNALLRLTTNLINFERADVYSSELYISEHELNTFMTEIFNAFQPYANIKHINFTYESNFRYMNVWFDKEKMESILKNIISNALKYTPENGNVQIFVSESNDSWSVEVKDTGIGIPASEQKKLFKLHFRGSNAINSKVTGSGIGLMLVWKLVRLHKGKINLSSVENQGSVIKISFPKDSKRFHKAHLAAPSKRRQEITSTTNVPASIYENVHKEQNPNHQRILIVEDNDELRNYLSQTLAEEYTVQNCCNGKEAMTIIPEYKPELVISDIMMPEMRGDELCKALKNNIETSHIPVILLTALNNDKDILSGLEIGADEYIVKPFNIGILKANISNLLTNRALLRSKYGSLDMDDEDDHEDECINCSQDIDWKFIANVRKNIEDNIDNPALTVDVLCNLMGMSRTSFYNKLRALTDQAPGDYIRLIRLKRSVKLLKEGTHSITEIAEMTGFSDAKYFREVFKKHFNVSPSQYGKEGKPHKEGSKAGKENKSDKEGGEKEE</sequence>
<dbReference type="SUPFAM" id="SSF47384">
    <property type="entry name" value="Homodimeric domain of signal transducing histidine kinase"/>
    <property type="match status" value="1"/>
</dbReference>
<dbReference type="SUPFAM" id="SSF52172">
    <property type="entry name" value="CheY-like"/>
    <property type="match status" value="1"/>
</dbReference>
<dbReference type="FunFam" id="2.130.10.10:FF:001710">
    <property type="entry name" value="Two-component system sensor histidine kinase/response regulator, hybrid (One-component system)"/>
    <property type="match status" value="1"/>
</dbReference>
<dbReference type="GO" id="GO:0003700">
    <property type="term" value="F:DNA-binding transcription factor activity"/>
    <property type="evidence" value="ECO:0007669"/>
    <property type="project" value="InterPro"/>
</dbReference>
<dbReference type="CDD" id="cd00075">
    <property type="entry name" value="HATPase"/>
    <property type="match status" value="1"/>
</dbReference>
<feature type="domain" description="Histidine kinase" evidence="17">
    <location>
        <begin position="811"/>
        <end position="1028"/>
    </location>
</feature>
<dbReference type="SUPFAM" id="SSF50998">
    <property type="entry name" value="Quinoprotein alcohol dehydrogenase-like"/>
    <property type="match status" value="1"/>
</dbReference>
<dbReference type="Gene3D" id="1.10.10.60">
    <property type="entry name" value="Homeodomain-like"/>
    <property type="match status" value="1"/>
</dbReference>
<dbReference type="Pfam" id="PF00072">
    <property type="entry name" value="Response_reg"/>
    <property type="match status" value="1"/>
</dbReference>
<keyword evidence="14" id="KW-1133">Transmembrane helix</keyword>
<keyword evidence="6 19" id="KW-0418">Kinase</keyword>
<dbReference type="FunFam" id="2.60.40.10:FF:000791">
    <property type="entry name" value="Two-component system sensor histidine kinase/response regulator"/>
    <property type="match status" value="1"/>
</dbReference>
<dbReference type="EMBL" id="CP103141">
    <property type="protein sequence ID" value="UVQ74289.1"/>
    <property type="molecule type" value="Genomic_DNA"/>
</dbReference>
<evidence type="ECO:0000256" key="6">
    <source>
        <dbReference type="ARBA" id="ARBA00022777"/>
    </source>
</evidence>
<dbReference type="PANTHER" id="PTHR43547">
    <property type="entry name" value="TWO-COMPONENT HISTIDINE KINASE"/>
    <property type="match status" value="1"/>
</dbReference>
<keyword evidence="7" id="KW-0067">ATP-binding</keyword>
<dbReference type="FunFam" id="3.30.565.10:FF:000037">
    <property type="entry name" value="Hybrid sensor histidine kinase/response regulator"/>
    <property type="match status" value="1"/>
</dbReference>
<feature type="domain" description="HTH araC/xylS-type" evidence="16">
    <location>
        <begin position="1223"/>
        <end position="1322"/>
    </location>
</feature>
<evidence type="ECO:0000256" key="8">
    <source>
        <dbReference type="ARBA" id="ARBA00023012"/>
    </source>
</evidence>
<dbReference type="InterPro" id="IPR015943">
    <property type="entry name" value="WD40/YVTN_repeat-like_dom_sf"/>
</dbReference>
<keyword evidence="3 12" id="KW-0597">Phosphoprotein</keyword>
<feature type="signal peptide" evidence="15">
    <location>
        <begin position="1"/>
        <end position="17"/>
    </location>
</feature>
<feature type="chain" id="PRO_5008030994" description="histidine kinase" evidence="15">
    <location>
        <begin position="18"/>
        <end position="1347"/>
    </location>
</feature>
<evidence type="ECO:0000256" key="1">
    <source>
        <dbReference type="ARBA" id="ARBA00000085"/>
    </source>
</evidence>
<dbReference type="EMBL" id="CZAE01000016">
    <property type="protein sequence ID" value="CUP72451.1"/>
    <property type="molecule type" value="Genomic_DNA"/>
</dbReference>
<feature type="modified residue" description="4-aspartylphosphate" evidence="12">
    <location>
        <position position="1118"/>
    </location>
</feature>
<dbReference type="InterPro" id="IPR009057">
    <property type="entry name" value="Homeodomain-like_sf"/>
</dbReference>
<dbReference type="Pfam" id="PF07495">
    <property type="entry name" value="Y_Y_Y"/>
    <property type="match status" value="1"/>
</dbReference>
<dbReference type="Gene3D" id="3.40.50.2300">
    <property type="match status" value="1"/>
</dbReference>
<dbReference type="GO" id="GO:0005524">
    <property type="term" value="F:ATP binding"/>
    <property type="evidence" value="ECO:0007669"/>
    <property type="project" value="UniProtKB-KW"/>
</dbReference>
<dbReference type="EC" id="2.7.13.3" evidence="2"/>
<dbReference type="FunFam" id="3.40.50.2300:FF:000138">
    <property type="entry name" value="Two-component system sensor histidine kinase/response regulator"/>
    <property type="match status" value="1"/>
</dbReference>
<keyword evidence="4 19" id="KW-0808">Transferase</keyword>
<evidence type="ECO:0000256" key="14">
    <source>
        <dbReference type="SAM" id="Phobius"/>
    </source>
</evidence>
<dbReference type="PROSITE" id="PS50109">
    <property type="entry name" value="HIS_KIN"/>
    <property type="match status" value="1"/>
</dbReference>
<evidence type="ECO:0000256" key="7">
    <source>
        <dbReference type="ARBA" id="ARBA00022840"/>
    </source>
</evidence>
<dbReference type="InterPro" id="IPR005467">
    <property type="entry name" value="His_kinase_dom"/>
</dbReference>
<dbReference type="InterPro" id="IPR011047">
    <property type="entry name" value="Quinoprotein_ADH-like_sf"/>
</dbReference>
<dbReference type="GO" id="GO:0043565">
    <property type="term" value="F:sequence-specific DNA binding"/>
    <property type="evidence" value="ECO:0007669"/>
    <property type="project" value="InterPro"/>
</dbReference>
<evidence type="ECO:0000313" key="21">
    <source>
        <dbReference type="Proteomes" id="UP000095606"/>
    </source>
</evidence>
<dbReference type="InterPro" id="IPR011123">
    <property type="entry name" value="Y_Y_Y"/>
</dbReference>
<keyword evidence="14" id="KW-0472">Membrane</keyword>
<protein>
    <recommendedName>
        <fullName evidence="2">histidine kinase</fullName>
        <ecNumber evidence="2">2.7.13.3</ecNumber>
    </recommendedName>
</protein>
<name>A0A174QKF8_9BACE</name>
<dbReference type="PROSITE" id="PS01124">
    <property type="entry name" value="HTH_ARAC_FAMILY_2"/>
    <property type="match status" value="1"/>
</dbReference>
<feature type="transmembrane region" description="Helical" evidence="14">
    <location>
        <begin position="768"/>
        <end position="794"/>
    </location>
</feature>
<dbReference type="Pfam" id="PF12833">
    <property type="entry name" value="HTH_18"/>
    <property type="match status" value="1"/>
</dbReference>
<evidence type="ECO:0000313" key="19">
    <source>
        <dbReference type="EMBL" id="CUP72451.1"/>
    </source>
</evidence>
<dbReference type="RefSeq" id="WP_055270205.1">
    <property type="nucleotide sequence ID" value="NZ_CAJTBR010000067.1"/>
</dbReference>
<dbReference type="SUPFAM" id="SSF55874">
    <property type="entry name" value="ATPase domain of HSP90 chaperone/DNA topoisomerase II/histidine kinase"/>
    <property type="match status" value="1"/>
</dbReference>